<evidence type="ECO:0000313" key="8">
    <source>
        <dbReference type="Proteomes" id="UP000613030"/>
    </source>
</evidence>
<dbReference type="Pfam" id="PF07690">
    <property type="entry name" value="MFS_1"/>
    <property type="match status" value="1"/>
</dbReference>
<sequence length="410" mass="44380">MINQHLSAKQALFSAPVIVASLGYFVDIYDLLLFGIVRLPSLQAIGVSSDALSMVGASVLNWQMLGMLMGGVLWGVLGDKQGRLSVLFGSIITYSLANVACGAVGTVEMYKVFRFIAGVGLAGELGVGITLVAESVPTRYRALGTSLVSAVGLLGAVVAFFTVKLFDWRTAYFVGGGMGLSLLVLRINVAESSVFSNARKQKHIQRGNFLSLFVNWDKFRRYMCCVGIGLPTWFVIGILATFANEVGEAKNVFPVIDPGLAIMWCYVGLSVGDMFSGFLSYWLKSRKQAIGYLLGFTIIISMVGLLWNYATSSVYYIVISLAGFGIGYWAMFVTVAAEQFGANLRATVATTVPNMVRGSLVLLVLAYQFLKLYIPVHLAALTVGIICFVLAFSALLAVSETYDRDMDFVE</sequence>
<proteinExistence type="predicted"/>
<dbReference type="InterPro" id="IPR011701">
    <property type="entry name" value="MFS"/>
</dbReference>
<dbReference type="Proteomes" id="UP000613030">
    <property type="component" value="Unassembled WGS sequence"/>
</dbReference>
<evidence type="ECO:0000313" key="7">
    <source>
        <dbReference type="EMBL" id="MBL0745792.1"/>
    </source>
</evidence>
<feature type="transmembrane region" description="Helical" evidence="5">
    <location>
        <begin position="219"/>
        <end position="241"/>
    </location>
</feature>
<dbReference type="SUPFAM" id="SSF103473">
    <property type="entry name" value="MFS general substrate transporter"/>
    <property type="match status" value="1"/>
</dbReference>
<gene>
    <name evidence="7" type="ORF">JI741_31450</name>
</gene>
<feature type="transmembrane region" description="Helical" evidence="5">
    <location>
        <begin position="348"/>
        <end position="370"/>
    </location>
</feature>
<feature type="transmembrane region" description="Helical" evidence="5">
    <location>
        <begin position="84"/>
        <end position="106"/>
    </location>
</feature>
<keyword evidence="8" id="KW-1185">Reference proteome</keyword>
<feature type="domain" description="Major facilitator superfamily (MFS) profile" evidence="6">
    <location>
        <begin position="16"/>
        <end position="402"/>
    </location>
</feature>
<feature type="transmembrane region" description="Helical" evidence="5">
    <location>
        <begin position="59"/>
        <end position="77"/>
    </location>
</feature>
<dbReference type="CDD" id="cd17316">
    <property type="entry name" value="MFS_SV2_like"/>
    <property type="match status" value="1"/>
</dbReference>
<evidence type="ECO:0000256" key="3">
    <source>
        <dbReference type="ARBA" id="ARBA00022989"/>
    </source>
</evidence>
<evidence type="ECO:0000256" key="5">
    <source>
        <dbReference type="SAM" id="Phobius"/>
    </source>
</evidence>
<dbReference type="InterPro" id="IPR036259">
    <property type="entry name" value="MFS_trans_sf"/>
</dbReference>
<dbReference type="PANTHER" id="PTHR23508">
    <property type="entry name" value="CARBOXYLIC ACID TRANSPORTER PROTEIN HOMOLOG"/>
    <property type="match status" value="1"/>
</dbReference>
<organism evidence="7 8">
    <name type="scientific">Chryseolinea lacunae</name>
    <dbReference type="NCBI Taxonomy" id="2801331"/>
    <lineage>
        <taxon>Bacteria</taxon>
        <taxon>Pseudomonadati</taxon>
        <taxon>Bacteroidota</taxon>
        <taxon>Cytophagia</taxon>
        <taxon>Cytophagales</taxon>
        <taxon>Fulvivirgaceae</taxon>
        <taxon>Chryseolinea</taxon>
    </lineage>
</organism>
<dbReference type="PROSITE" id="PS50850">
    <property type="entry name" value="MFS"/>
    <property type="match status" value="1"/>
</dbReference>
<dbReference type="Gene3D" id="1.20.1250.20">
    <property type="entry name" value="MFS general substrate transporter like domains"/>
    <property type="match status" value="2"/>
</dbReference>
<feature type="transmembrane region" description="Helical" evidence="5">
    <location>
        <begin position="12"/>
        <end position="39"/>
    </location>
</feature>
<dbReference type="InterPro" id="IPR020846">
    <property type="entry name" value="MFS_dom"/>
</dbReference>
<dbReference type="EMBL" id="JAERRB010000019">
    <property type="protein sequence ID" value="MBL0745792.1"/>
    <property type="molecule type" value="Genomic_DNA"/>
</dbReference>
<keyword evidence="4 5" id="KW-0472">Membrane</keyword>
<name>A0ABS1L4C6_9BACT</name>
<feature type="transmembrane region" description="Helical" evidence="5">
    <location>
        <begin position="376"/>
        <end position="398"/>
    </location>
</feature>
<comment type="subcellular location">
    <subcellularLocation>
        <location evidence="1">Membrane</location>
        <topology evidence="1">Multi-pass membrane protein</topology>
    </subcellularLocation>
</comment>
<comment type="caution">
    <text evidence="7">The sequence shown here is derived from an EMBL/GenBank/DDBJ whole genome shotgun (WGS) entry which is preliminary data.</text>
</comment>
<accession>A0ABS1L4C6</accession>
<feature type="transmembrane region" description="Helical" evidence="5">
    <location>
        <begin position="145"/>
        <end position="166"/>
    </location>
</feature>
<keyword evidence="2 5" id="KW-0812">Transmembrane</keyword>
<reference evidence="7 8" key="1">
    <citation type="submission" date="2021-01" db="EMBL/GenBank/DDBJ databases">
        <title>Chryseolinea sp. Jin1 Genome sequencing and assembly.</title>
        <authorList>
            <person name="Kim I."/>
        </authorList>
    </citation>
    <scope>NUCLEOTIDE SEQUENCE [LARGE SCALE GENOMIC DNA]</scope>
    <source>
        <strain evidence="7 8">Jin1</strain>
    </source>
</reference>
<feature type="transmembrane region" description="Helical" evidence="5">
    <location>
        <begin position="172"/>
        <end position="198"/>
    </location>
</feature>
<evidence type="ECO:0000256" key="4">
    <source>
        <dbReference type="ARBA" id="ARBA00023136"/>
    </source>
</evidence>
<keyword evidence="3 5" id="KW-1133">Transmembrane helix</keyword>
<evidence type="ECO:0000256" key="2">
    <source>
        <dbReference type="ARBA" id="ARBA00022692"/>
    </source>
</evidence>
<feature type="transmembrane region" description="Helical" evidence="5">
    <location>
        <begin position="112"/>
        <end position="133"/>
    </location>
</feature>
<evidence type="ECO:0000256" key="1">
    <source>
        <dbReference type="ARBA" id="ARBA00004141"/>
    </source>
</evidence>
<dbReference type="PANTHER" id="PTHR23508:SF10">
    <property type="entry name" value="CARBOXYLIC ACID TRANSPORTER PROTEIN HOMOLOG"/>
    <property type="match status" value="1"/>
</dbReference>
<feature type="transmembrane region" description="Helical" evidence="5">
    <location>
        <begin position="315"/>
        <end position="336"/>
    </location>
</feature>
<feature type="transmembrane region" description="Helical" evidence="5">
    <location>
        <begin position="261"/>
        <end position="283"/>
    </location>
</feature>
<dbReference type="RefSeq" id="WP_202016425.1">
    <property type="nucleotide sequence ID" value="NZ_JAERRB010000019.1"/>
</dbReference>
<evidence type="ECO:0000259" key="6">
    <source>
        <dbReference type="PROSITE" id="PS50850"/>
    </source>
</evidence>
<protein>
    <submittedName>
        <fullName evidence="7">MFS transporter</fullName>
    </submittedName>
</protein>
<feature type="transmembrane region" description="Helical" evidence="5">
    <location>
        <begin position="290"/>
        <end position="309"/>
    </location>
</feature>